<dbReference type="GO" id="GO:0004106">
    <property type="term" value="F:chorismate mutase activity"/>
    <property type="evidence" value="ECO:0007669"/>
    <property type="project" value="UniProtKB-EC"/>
</dbReference>
<evidence type="ECO:0000256" key="15">
    <source>
        <dbReference type="ARBA" id="ARBA00023268"/>
    </source>
</evidence>
<feature type="domain" description="Chorismate mutase" evidence="19">
    <location>
        <begin position="1"/>
        <end position="91"/>
    </location>
</feature>
<dbReference type="AlphaFoldDB" id="A0A1S7LMS1"/>
<evidence type="ECO:0000256" key="3">
    <source>
        <dbReference type="ARBA" id="ARBA00004496"/>
    </source>
</evidence>
<evidence type="ECO:0000256" key="14">
    <source>
        <dbReference type="ARBA" id="ARBA00023239"/>
    </source>
</evidence>
<evidence type="ECO:0000256" key="10">
    <source>
        <dbReference type="ARBA" id="ARBA00022605"/>
    </source>
</evidence>
<evidence type="ECO:0000256" key="18">
    <source>
        <dbReference type="ARBA" id="ARBA00047848"/>
    </source>
</evidence>
<dbReference type="CDD" id="cd04905">
    <property type="entry name" value="ACT_CM-PDT"/>
    <property type="match status" value="1"/>
</dbReference>
<dbReference type="EMBL" id="LO017727">
    <property type="protein sequence ID" value="CRH07417.1"/>
    <property type="molecule type" value="Genomic_DNA"/>
</dbReference>
<comment type="subcellular location">
    <subcellularLocation>
        <location evidence="3">Cytoplasm</location>
    </subcellularLocation>
</comment>
<evidence type="ECO:0000256" key="6">
    <source>
        <dbReference type="ARBA" id="ARBA00012404"/>
    </source>
</evidence>
<evidence type="ECO:0000256" key="7">
    <source>
        <dbReference type="ARBA" id="ARBA00013147"/>
    </source>
</evidence>
<dbReference type="InterPro" id="IPR036979">
    <property type="entry name" value="CM_dom_sf"/>
</dbReference>
<name>A0A1S7LMS1_MAGMO</name>
<evidence type="ECO:0000259" key="20">
    <source>
        <dbReference type="PROSITE" id="PS51171"/>
    </source>
</evidence>
<dbReference type="FunFam" id="3.30.70.260:FF:000012">
    <property type="entry name" value="Prephenate dehydratase"/>
    <property type="match status" value="1"/>
</dbReference>
<keyword evidence="15" id="KW-0511">Multifunctional enzyme</keyword>
<dbReference type="UniPathway" id="UPA00121">
    <property type="reaction ID" value="UER00345"/>
</dbReference>
<dbReference type="GO" id="GO:0004664">
    <property type="term" value="F:prephenate dehydratase activity"/>
    <property type="evidence" value="ECO:0007669"/>
    <property type="project" value="UniProtKB-EC"/>
</dbReference>
<dbReference type="Gene3D" id="3.40.190.10">
    <property type="entry name" value="Periplasmic binding protein-like II"/>
    <property type="match status" value="2"/>
</dbReference>
<feature type="domain" description="ACT" evidence="21">
    <location>
        <begin position="278"/>
        <end position="356"/>
    </location>
</feature>
<dbReference type="Gene3D" id="3.30.70.260">
    <property type="match status" value="1"/>
</dbReference>
<accession>A0A1S7LMS1</accession>
<dbReference type="Pfam" id="PF01842">
    <property type="entry name" value="ACT"/>
    <property type="match status" value="1"/>
</dbReference>
<dbReference type="Pfam" id="PF00800">
    <property type="entry name" value="PDT"/>
    <property type="match status" value="1"/>
</dbReference>
<evidence type="ECO:0000256" key="4">
    <source>
        <dbReference type="ARBA" id="ARBA00004741"/>
    </source>
</evidence>
<dbReference type="SUPFAM" id="SSF48600">
    <property type="entry name" value="Chorismate mutase II"/>
    <property type="match status" value="1"/>
</dbReference>
<keyword evidence="10" id="KW-0028">Amino-acid biosynthesis</keyword>
<evidence type="ECO:0000256" key="9">
    <source>
        <dbReference type="ARBA" id="ARBA00022490"/>
    </source>
</evidence>
<dbReference type="PROSITE" id="PS51171">
    <property type="entry name" value="PREPHENATE_DEHYDR_3"/>
    <property type="match status" value="1"/>
</dbReference>
<evidence type="ECO:0000313" key="22">
    <source>
        <dbReference type="EMBL" id="CRH07417.1"/>
    </source>
</evidence>
<reference evidence="22" key="1">
    <citation type="submission" date="2015-04" db="EMBL/GenBank/DDBJ databases">
        <authorList>
            <person name="Syromyatnikov M.Y."/>
            <person name="Popov V.N."/>
        </authorList>
    </citation>
    <scope>NUCLEOTIDE SEQUENCE</scope>
    <source>
        <strain evidence="22">MO-1</strain>
    </source>
</reference>
<keyword evidence="9" id="KW-0963">Cytoplasm</keyword>
<feature type="domain" description="Prephenate dehydratase" evidence="20">
    <location>
        <begin position="91"/>
        <end position="266"/>
    </location>
</feature>
<comment type="pathway">
    <text evidence="5">Metabolic intermediate biosynthesis; prephenate biosynthesis; prephenate from chorismate: step 1/1.</text>
</comment>
<dbReference type="GO" id="GO:0005737">
    <property type="term" value="C:cytoplasm"/>
    <property type="evidence" value="ECO:0007669"/>
    <property type="project" value="UniProtKB-SubCell"/>
</dbReference>
<dbReference type="InterPro" id="IPR010957">
    <property type="entry name" value="G/b/e-P-prot_chorismate_mutase"/>
</dbReference>
<dbReference type="EC" id="4.2.1.51" evidence="7"/>
<evidence type="ECO:0000256" key="17">
    <source>
        <dbReference type="ARBA" id="ARBA00031520"/>
    </source>
</evidence>
<dbReference type="PIRSF" id="PIRSF001500">
    <property type="entry name" value="Chor_mut_pdt_Ppr"/>
    <property type="match status" value="1"/>
</dbReference>
<evidence type="ECO:0000256" key="16">
    <source>
        <dbReference type="ARBA" id="ARBA00031175"/>
    </source>
</evidence>
<evidence type="ECO:0000256" key="8">
    <source>
        <dbReference type="ARBA" id="ARBA00014401"/>
    </source>
</evidence>
<dbReference type="InterPro" id="IPR018528">
    <property type="entry name" value="Preph_deHydtase_CS"/>
</dbReference>
<dbReference type="CDD" id="cd13630">
    <property type="entry name" value="PBP2_PDT_1"/>
    <property type="match status" value="1"/>
</dbReference>
<dbReference type="Gene3D" id="1.20.59.10">
    <property type="entry name" value="Chorismate mutase"/>
    <property type="match status" value="1"/>
</dbReference>
<dbReference type="PANTHER" id="PTHR21022:SF19">
    <property type="entry name" value="PREPHENATE DEHYDRATASE-RELATED"/>
    <property type="match status" value="1"/>
</dbReference>
<evidence type="ECO:0000256" key="12">
    <source>
        <dbReference type="ARBA" id="ARBA00023222"/>
    </source>
</evidence>
<proteinExistence type="predicted"/>
<comment type="pathway">
    <text evidence="4">Amino-acid biosynthesis; L-phenylalanine biosynthesis; phenylpyruvate from prephenate: step 1/1.</text>
</comment>
<dbReference type="SMART" id="SM00830">
    <property type="entry name" value="CM_2"/>
    <property type="match status" value="1"/>
</dbReference>
<dbReference type="InterPro" id="IPR001086">
    <property type="entry name" value="Preph_deHydtase"/>
</dbReference>
<evidence type="ECO:0000259" key="19">
    <source>
        <dbReference type="PROSITE" id="PS51168"/>
    </source>
</evidence>
<dbReference type="InterPro" id="IPR008242">
    <property type="entry name" value="Chor_mutase/pphenate_deHydtase"/>
</dbReference>
<evidence type="ECO:0000256" key="11">
    <source>
        <dbReference type="ARBA" id="ARBA00023141"/>
    </source>
</evidence>
<dbReference type="PROSITE" id="PS51671">
    <property type="entry name" value="ACT"/>
    <property type="match status" value="1"/>
</dbReference>
<dbReference type="Pfam" id="PF01817">
    <property type="entry name" value="CM_2"/>
    <property type="match status" value="1"/>
</dbReference>
<dbReference type="InterPro" id="IPR036263">
    <property type="entry name" value="Chorismate_II_sf"/>
</dbReference>
<dbReference type="InterPro" id="IPR002912">
    <property type="entry name" value="ACT_dom"/>
</dbReference>
<comment type="catalytic activity">
    <reaction evidence="1">
        <text>chorismate = prephenate</text>
        <dbReference type="Rhea" id="RHEA:13897"/>
        <dbReference type="ChEBI" id="CHEBI:29748"/>
        <dbReference type="ChEBI" id="CHEBI:29934"/>
        <dbReference type="EC" id="5.4.99.5"/>
    </reaction>
</comment>
<keyword evidence="11" id="KW-0057">Aromatic amino acid biosynthesis</keyword>
<dbReference type="SUPFAM" id="SSF53850">
    <property type="entry name" value="Periplasmic binding protein-like II"/>
    <property type="match status" value="1"/>
</dbReference>
<evidence type="ECO:0000256" key="1">
    <source>
        <dbReference type="ARBA" id="ARBA00000824"/>
    </source>
</evidence>
<evidence type="ECO:0000259" key="21">
    <source>
        <dbReference type="PROSITE" id="PS51671"/>
    </source>
</evidence>
<dbReference type="FunFam" id="3.40.190.10:FF:000029">
    <property type="entry name" value="Chorismate mutase/Prephenate dehydratase"/>
    <property type="match status" value="1"/>
</dbReference>
<dbReference type="PROSITE" id="PS00858">
    <property type="entry name" value="PREPHENATE_DEHYDR_2"/>
    <property type="match status" value="1"/>
</dbReference>
<keyword evidence="14 22" id="KW-0456">Lyase</keyword>
<dbReference type="UniPathway" id="UPA00120">
    <property type="reaction ID" value="UER00203"/>
</dbReference>
<organism evidence="22">
    <name type="scientific">Magnetococcus massalia (strain MO-1)</name>
    <dbReference type="NCBI Taxonomy" id="451514"/>
    <lineage>
        <taxon>Bacteria</taxon>
        <taxon>Pseudomonadati</taxon>
        <taxon>Pseudomonadota</taxon>
        <taxon>Magnetococcia</taxon>
        <taxon>Magnetococcales</taxon>
        <taxon>Magnetococcaceae</taxon>
        <taxon>Magnetococcus</taxon>
    </lineage>
</organism>
<dbReference type="InterPro" id="IPR002701">
    <property type="entry name" value="CM_II_prokaryot"/>
</dbReference>
<dbReference type="PROSITE" id="PS51168">
    <property type="entry name" value="CHORISMATE_MUT_2"/>
    <property type="match status" value="1"/>
</dbReference>
<dbReference type="EC" id="5.4.99.5" evidence="6"/>
<comment type="catalytic activity">
    <reaction evidence="18">
        <text>prephenate + H(+) = 3-phenylpyruvate + CO2 + H2O</text>
        <dbReference type="Rhea" id="RHEA:21648"/>
        <dbReference type="ChEBI" id="CHEBI:15377"/>
        <dbReference type="ChEBI" id="CHEBI:15378"/>
        <dbReference type="ChEBI" id="CHEBI:16526"/>
        <dbReference type="ChEBI" id="CHEBI:18005"/>
        <dbReference type="ChEBI" id="CHEBI:29934"/>
        <dbReference type="EC" id="4.2.1.51"/>
    </reaction>
</comment>
<comment type="function">
    <text evidence="2">Catalyzes the Claisen rearrangement of chorismate to prephenate and the decarboxylation/dehydration of prephenate to phenylpyruvate.</text>
</comment>
<dbReference type="SUPFAM" id="SSF55021">
    <property type="entry name" value="ACT-like"/>
    <property type="match status" value="1"/>
</dbReference>
<evidence type="ECO:0000256" key="5">
    <source>
        <dbReference type="ARBA" id="ARBA00004817"/>
    </source>
</evidence>
<protein>
    <recommendedName>
        <fullName evidence="8">Bifunctional chorismate mutase/prephenate dehydratase</fullName>
        <ecNumber evidence="7">4.2.1.51</ecNumber>
        <ecNumber evidence="6">5.4.99.5</ecNumber>
    </recommendedName>
    <alternativeName>
        <fullName evidence="17">Chorismate mutase-prephenate dehydratase</fullName>
    </alternativeName>
    <alternativeName>
        <fullName evidence="16">p-protein</fullName>
    </alternativeName>
</protein>
<dbReference type="GO" id="GO:0046417">
    <property type="term" value="P:chorismate metabolic process"/>
    <property type="evidence" value="ECO:0007669"/>
    <property type="project" value="InterPro"/>
</dbReference>
<keyword evidence="13 22" id="KW-0413">Isomerase</keyword>
<dbReference type="NCBIfam" id="NF008865">
    <property type="entry name" value="PRK11898.1"/>
    <property type="match status" value="1"/>
</dbReference>
<sequence length="360" mass="39993">MPDTLPELRVEIDTLDDTIHDLLMRRSELVVQVGEVKGRGPSGTPYYRPEREAQIHRRLAGRHEGHLPVSAIHRIFREIISASLNLEKQLSVVYLGPEATFTHQAALKQFGSAFDMFAARTITEVFHEVEIGRADFGVVPVENSSEGAVVHTLDRFVQSDLNVCGEVLLPVEHNLLSKESSLESVTTVYGHFSVLEQCSQWLAHYLPEAKRVEVISTAEAAERAMKERGAAALCGAFAADSYDLQLLAEHVENEANLENRFLVIGKDKPTPSGDDKTSIMVSFQDHPGFLHRILGVFSDRNINLTRIESRPTQERAWDYLFFIDLEGHQADEPVAEALSIASAMAGVSIKILGAYPKRAL</sequence>
<dbReference type="InterPro" id="IPR045865">
    <property type="entry name" value="ACT-like_dom_sf"/>
</dbReference>
<dbReference type="NCBIfam" id="TIGR01807">
    <property type="entry name" value="CM_P2"/>
    <property type="match status" value="1"/>
</dbReference>
<dbReference type="PANTHER" id="PTHR21022">
    <property type="entry name" value="PREPHENATE DEHYDRATASE P PROTEIN"/>
    <property type="match status" value="1"/>
</dbReference>
<keyword evidence="12" id="KW-0584">Phenylalanine biosynthesis</keyword>
<evidence type="ECO:0000256" key="2">
    <source>
        <dbReference type="ARBA" id="ARBA00002364"/>
    </source>
</evidence>
<evidence type="ECO:0000256" key="13">
    <source>
        <dbReference type="ARBA" id="ARBA00023235"/>
    </source>
</evidence>
<gene>
    <name evidence="22" type="primary">pheA</name>
    <name evidence="22" type="ORF">MAGMO_3279</name>
</gene>
<dbReference type="GO" id="GO:0009094">
    <property type="term" value="P:L-phenylalanine biosynthetic process"/>
    <property type="evidence" value="ECO:0007669"/>
    <property type="project" value="UniProtKB-UniPathway"/>
</dbReference>